<reference evidence="2" key="2">
    <citation type="submission" date="2014-07" db="EMBL/GenBank/DDBJ databases">
        <authorList>
            <person name="Hull J."/>
        </authorList>
    </citation>
    <scope>NUCLEOTIDE SEQUENCE</scope>
</reference>
<feature type="compositionally biased region" description="Basic residues" evidence="1">
    <location>
        <begin position="1"/>
        <end position="11"/>
    </location>
</feature>
<evidence type="ECO:0000313" key="2">
    <source>
        <dbReference type="EMBL" id="JAG17054.1"/>
    </source>
</evidence>
<organism evidence="2">
    <name type="scientific">Lygus hesperus</name>
    <name type="common">Western plant bug</name>
    <dbReference type="NCBI Taxonomy" id="30085"/>
    <lineage>
        <taxon>Eukaryota</taxon>
        <taxon>Metazoa</taxon>
        <taxon>Ecdysozoa</taxon>
        <taxon>Arthropoda</taxon>
        <taxon>Hexapoda</taxon>
        <taxon>Insecta</taxon>
        <taxon>Pterygota</taxon>
        <taxon>Neoptera</taxon>
        <taxon>Paraneoptera</taxon>
        <taxon>Hemiptera</taxon>
        <taxon>Heteroptera</taxon>
        <taxon>Panheteroptera</taxon>
        <taxon>Cimicomorpha</taxon>
        <taxon>Miridae</taxon>
        <taxon>Mirini</taxon>
        <taxon>Lygus</taxon>
    </lineage>
</organism>
<dbReference type="AlphaFoldDB" id="A0A0A9XAP6"/>
<reference evidence="2" key="1">
    <citation type="journal article" date="2014" name="PLoS ONE">
        <title>Transcriptome-Based Identification of ABC Transporters in the Western Tarnished Plant Bug Lygus hesperus.</title>
        <authorList>
            <person name="Hull J.J."/>
            <person name="Chaney K."/>
            <person name="Geib S.M."/>
            <person name="Fabrick J.A."/>
            <person name="Brent C.S."/>
            <person name="Walsh D."/>
            <person name="Lavine L.C."/>
        </authorList>
    </citation>
    <scope>NUCLEOTIDE SEQUENCE</scope>
</reference>
<feature type="region of interest" description="Disordered" evidence="1">
    <location>
        <begin position="162"/>
        <end position="218"/>
    </location>
</feature>
<feature type="compositionally biased region" description="Low complexity" evidence="1">
    <location>
        <begin position="16"/>
        <end position="46"/>
    </location>
</feature>
<feature type="compositionally biased region" description="Polar residues" evidence="1">
    <location>
        <begin position="194"/>
        <end position="210"/>
    </location>
</feature>
<dbReference type="EMBL" id="GBHO01026550">
    <property type="protein sequence ID" value="JAG17054.1"/>
    <property type="molecule type" value="Transcribed_RNA"/>
</dbReference>
<proteinExistence type="predicted"/>
<feature type="compositionally biased region" description="Polar residues" evidence="1">
    <location>
        <begin position="53"/>
        <end position="75"/>
    </location>
</feature>
<protein>
    <submittedName>
        <fullName evidence="2">Uncharacterized protein</fullName>
    </submittedName>
</protein>
<evidence type="ECO:0000256" key="1">
    <source>
        <dbReference type="SAM" id="MobiDB-lite"/>
    </source>
</evidence>
<feature type="region of interest" description="Disordered" evidence="1">
    <location>
        <begin position="1"/>
        <end position="82"/>
    </location>
</feature>
<gene>
    <name evidence="2" type="ORF">CM83_20788</name>
</gene>
<accession>A0A0A9XAP6</accession>
<name>A0A0A9XAP6_LYGHE</name>
<sequence length="289" mass="30146">MARSRGHRSRDKKASSARPARSSSSDSSSAGSSASGSGSDSSSTAGKKGKSQKPIQNCPATANNDVPINPPSGQATAAMEGMVQPTPAPACLEIGVELAPALQHQTTQTEAGSLDVLVAISGRVEHMSQQIEEIVRLYQESRRRRQEVGGGAIAAGLRMDPTVRQPTRPEPVQAPPGAAFGGTIPRPGRILHAQPSTSRGEPHAQPSTSRGGPARVPTVPRSAVRVVGQPTIRLARGDRPQPSTVARVRAMEVVPPQNPVPPQMDEAAALPVQPLPPILDPVANEARRP</sequence>